<dbReference type="Pfam" id="PF04191">
    <property type="entry name" value="PEMT"/>
    <property type="match status" value="1"/>
</dbReference>
<proteinExistence type="predicted"/>
<dbReference type="GO" id="GO:0008168">
    <property type="term" value="F:methyltransferase activity"/>
    <property type="evidence" value="ECO:0007669"/>
    <property type="project" value="UniProtKB-KW"/>
</dbReference>
<dbReference type="EMBL" id="FNPX01000006">
    <property type="protein sequence ID" value="SDZ14415.1"/>
    <property type="molecule type" value="Genomic_DNA"/>
</dbReference>
<keyword evidence="2 5" id="KW-0812">Transmembrane</keyword>
<keyword evidence="7" id="KW-1185">Reference proteome</keyword>
<reference evidence="7" key="1">
    <citation type="submission" date="2016-10" db="EMBL/GenBank/DDBJ databases">
        <authorList>
            <person name="Varghese N."/>
            <person name="Submissions S."/>
        </authorList>
    </citation>
    <scope>NUCLEOTIDE SEQUENCE [LARGE SCALE GENOMIC DNA]</scope>
    <source>
        <strain evidence="7">DSM 100420</strain>
    </source>
</reference>
<dbReference type="AlphaFoldDB" id="A0A1H3QN60"/>
<evidence type="ECO:0000313" key="6">
    <source>
        <dbReference type="EMBL" id="SDZ14415.1"/>
    </source>
</evidence>
<evidence type="ECO:0000256" key="5">
    <source>
        <dbReference type="SAM" id="Phobius"/>
    </source>
</evidence>
<dbReference type="Gene3D" id="1.20.120.1630">
    <property type="match status" value="1"/>
</dbReference>
<accession>A0A1H3QN60</accession>
<keyword evidence="6" id="KW-0489">Methyltransferase</keyword>
<dbReference type="STRING" id="1244108.SAMN05444004_106208"/>
<keyword evidence="3 5" id="KW-1133">Transmembrane helix</keyword>
<dbReference type="OrthoDB" id="9811969at2"/>
<dbReference type="InterPro" id="IPR007318">
    <property type="entry name" value="Phopholipid_MeTrfase"/>
</dbReference>
<gene>
    <name evidence="6" type="ORF">SAMN05444004_106208</name>
</gene>
<evidence type="ECO:0000256" key="3">
    <source>
        <dbReference type="ARBA" id="ARBA00022989"/>
    </source>
</evidence>
<organism evidence="6 7">
    <name type="scientific">Jannaschia faecimaris</name>
    <dbReference type="NCBI Taxonomy" id="1244108"/>
    <lineage>
        <taxon>Bacteria</taxon>
        <taxon>Pseudomonadati</taxon>
        <taxon>Pseudomonadota</taxon>
        <taxon>Alphaproteobacteria</taxon>
        <taxon>Rhodobacterales</taxon>
        <taxon>Roseobacteraceae</taxon>
        <taxon>Jannaschia</taxon>
    </lineage>
</organism>
<name>A0A1H3QN60_9RHOB</name>
<dbReference type="GO" id="GO:0032259">
    <property type="term" value="P:methylation"/>
    <property type="evidence" value="ECO:0007669"/>
    <property type="project" value="UniProtKB-KW"/>
</dbReference>
<evidence type="ECO:0000313" key="7">
    <source>
        <dbReference type="Proteomes" id="UP000198914"/>
    </source>
</evidence>
<dbReference type="GO" id="GO:0012505">
    <property type="term" value="C:endomembrane system"/>
    <property type="evidence" value="ECO:0007669"/>
    <property type="project" value="UniProtKB-SubCell"/>
</dbReference>
<evidence type="ECO:0000256" key="2">
    <source>
        <dbReference type="ARBA" id="ARBA00022692"/>
    </source>
</evidence>
<keyword evidence="4 5" id="KW-0472">Membrane</keyword>
<keyword evidence="6" id="KW-0808">Transferase</keyword>
<feature type="transmembrane region" description="Helical" evidence="5">
    <location>
        <begin position="33"/>
        <end position="57"/>
    </location>
</feature>
<comment type="subcellular location">
    <subcellularLocation>
        <location evidence="1">Endomembrane system</location>
        <topology evidence="1">Multi-pass membrane protein</topology>
    </subcellularLocation>
</comment>
<sequence length="148" mass="16621">MKNFLDLPPIWLLGTLFASWVLGKLEPSLSFGAFGQWLGNLLIVLALVPLVWSVALFRRNQTPIEPYQQPRILLTEGPYKVSRNPIYLAFVVIALGFALRQGVVISLLPVPLLFVVLDRRFAAVEEVRLLASFGAEAEAYIASTRRWL</sequence>
<feature type="transmembrane region" description="Helical" evidence="5">
    <location>
        <begin position="86"/>
        <end position="108"/>
    </location>
</feature>
<dbReference type="RefSeq" id="WP_092645241.1">
    <property type="nucleotide sequence ID" value="NZ_FNPX01000006.1"/>
</dbReference>
<dbReference type="Proteomes" id="UP000198914">
    <property type="component" value="Unassembled WGS sequence"/>
</dbReference>
<evidence type="ECO:0000256" key="1">
    <source>
        <dbReference type="ARBA" id="ARBA00004127"/>
    </source>
</evidence>
<protein>
    <submittedName>
        <fullName evidence="6">Protein-S-isoprenylcysteine O-methyltransferase Ste14</fullName>
    </submittedName>
</protein>
<evidence type="ECO:0000256" key="4">
    <source>
        <dbReference type="ARBA" id="ARBA00023136"/>
    </source>
</evidence>